<evidence type="ECO:0000313" key="2">
    <source>
        <dbReference type="Proteomes" id="UP000051330"/>
    </source>
</evidence>
<accession>A0A0R1N4Z8</accession>
<sequence>MNNLKVGQSVIATSYTMEDHSFSKLPGKIEVILEQSVILSVANQWLVNNANGRICVSKKKLTAADGDKQCSAS</sequence>
<dbReference type="Proteomes" id="UP000051330">
    <property type="component" value="Unassembled WGS sequence"/>
</dbReference>
<proteinExistence type="predicted"/>
<dbReference type="PATRIC" id="fig|1423792.3.peg.2456"/>
<dbReference type="RefSeq" id="WP_057819681.1">
    <property type="nucleotide sequence ID" value="NZ_AZEC01000005.1"/>
</dbReference>
<gene>
    <name evidence="1" type="ORF">FD09_GL002408</name>
</gene>
<evidence type="ECO:0000313" key="1">
    <source>
        <dbReference type="EMBL" id="KRL12869.1"/>
    </source>
</evidence>
<organism evidence="1 2">
    <name type="scientific">Schleiferilactobacillus perolens DSM 12744</name>
    <dbReference type="NCBI Taxonomy" id="1423792"/>
    <lineage>
        <taxon>Bacteria</taxon>
        <taxon>Bacillati</taxon>
        <taxon>Bacillota</taxon>
        <taxon>Bacilli</taxon>
        <taxon>Lactobacillales</taxon>
        <taxon>Lactobacillaceae</taxon>
        <taxon>Schleiferilactobacillus</taxon>
    </lineage>
</organism>
<dbReference type="EMBL" id="AZEC01000005">
    <property type="protein sequence ID" value="KRL12869.1"/>
    <property type="molecule type" value="Genomic_DNA"/>
</dbReference>
<dbReference type="AlphaFoldDB" id="A0A0R1N4Z8"/>
<dbReference type="OrthoDB" id="2299905at2"/>
<name>A0A0R1N4Z8_9LACO</name>
<reference evidence="1 2" key="1">
    <citation type="journal article" date="2015" name="Genome Announc.">
        <title>Expanding the biotechnology potential of lactobacilli through comparative genomics of 213 strains and associated genera.</title>
        <authorList>
            <person name="Sun Z."/>
            <person name="Harris H.M."/>
            <person name="McCann A."/>
            <person name="Guo C."/>
            <person name="Argimon S."/>
            <person name="Zhang W."/>
            <person name="Yang X."/>
            <person name="Jeffery I.B."/>
            <person name="Cooney J.C."/>
            <person name="Kagawa T.F."/>
            <person name="Liu W."/>
            <person name="Song Y."/>
            <person name="Salvetti E."/>
            <person name="Wrobel A."/>
            <person name="Rasinkangas P."/>
            <person name="Parkhill J."/>
            <person name="Rea M.C."/>
            <person name="O'Sullivan O."/>
            <person name="Ritari J."/>
            <person name="Douillard F.P."/>
            <person name="Paul Ross R."/>
            <person name="Yang R."/>
            <person name="Briner A.E."/>
            <person name="Felis G.E."/>
            <person name="de Vos W.M."/>
            <person name="Barrangou R."/>
            <person name="Klaenhammer T.R."/>
            <person name="Caufield P.W."/>
            <person name="Cui Y."/>
            <person name="Zhang H."/>
            <person name="O'Toole P.W."/>
        </authorList>
    </citation>
    <scope>NUCLEOTIDE SEQUENCE [LARGE SCALE GENOMIC DNA]</scope>
    <source>
        <strain evidence="1 2">DSM 12744</strain>
    </source>
</reference>
<protein>
    <submittedName>
        <fullName evidence="1">Uncharacterized protein</fullName>
    </submittedName>
</protein>
<keyword evidence="2" id="KW-1185">Reference proteome</keyword>
<comment type="caution">
    <text evidence="1">The sequence shown here is derived from an EMBL/GenBank/DDBJ whole genome shotgun (WGS) entry which is preliminary data.</text>
</comment>